<dbReference type="Proteomes" id="UP000276232">
    <property type="component" value="Unassembled WGS sequence"/>
</dbReference>
<dbReference type="RefSeq" id="WP_123379178.1">
    <property type="nucleotide sequence ID" value="NZ_RJKN01000002.1"/>
</dbReference>
<accession>A0A3N1HRC4</accession>
<gene>
    <name evidence="1" type="ORF">EDC03_1106</name>
</gene>
<sequence length="183" mass="19439">MTHAVAHEGADLGRASAVQRSFLERVLGELLLRDPAGTVLDRIDDPGVAAAEAVDHVLGSAERWTDHLGGFYDVDGLRTVLARDGRPVSRQAVSKRRGLLALTTGSGRVVYPRFQLVGGAPLAGVDGVLRELPEDLVSRWTVASWFVSAQPDLDGDTPVQRLREGDVAAAVASARAWARALAA</sequence>
<dbReference type="EMBL" id="RJKN01000002">
    <property type="protein sequence ID" value="ROP44976.1"/>
    <property type="molecule type" value="Genomic_DNA"/>
</dbReference>
<reference evidence="1 2" key="1">
    <citation type="journal article" date="2015" name="Stand. Genomic Sci.">
        <title>Genomic Encyclopedia of Bacterial and Archaeal Type Strains, Phase III: the genomes of soil and plant-associated and newly described type strains.</title>
        <authorList>
            <person name="Whitman W.B."/>
            <person name="Woyke T."/>
            <person name="Klenk H.P."/>
            <person name="Zhou Y."/>
            <person name="Lilburn T.G."/>
            <person name="Beck B.J."/>
            <person name="De Vos P."/>
            <person name="Vandamme P."/>
            <person name="Eisen J.A."/>
            <person name="Garrity G."/>
            <person name="Hugenholtz P."/>
            <person name="Kyrpides N.C."/>
        </authorList>
    </citation>
    <scope>NUCLEOTIDE SEQUENCE [LARGE SCALE GENOMIC DNA]</scope>
    <source>
        <strain evidence="1 2">CECT 7306</strain>
    </source>
</reference>
<evidence type="ECO:0008006" key="3">
    <source>
        <dbReference type="Google" id="ProtNLM"/>
    </source>
</evidence>
<evidence type="ECO:0000313" key="1">
    <source>
        <dbReference type="EMBL" id="ROP44976.1"/>
    </source>
</evidence>
<dbReference type="OrthoDB" id="4762501at2"/>
<dbReference type="AlphaFoldDB" id="A0A3N1HRC4"/>
<protein>
    <recommendedName>
        <fullName evidence="3">Antitoxin Xre/MbcA/ParS-like toxin-binding domain-containing protein</fullName>
    </recommendedName>
</protein>
<evidence type="ECO:0000313" key="2">
    <source>
        <dbReference type="Proteomes" id="UP000276232"/>
    </source>
</evidence>
<comment type="caution">
    <text evidence="1">The sequence shown here is derived from an EMBL/GenBank/DDBJ whole genome shotgun (WGS) entry which is preliminary data.</text>
</comment>
<keyword evidence="2" id="KW-1185">Reference proteome</keyword>
<dbReference type="InParanoid" id="A0A3N1HRC4"/>
<proteinExistence type="predicted"/>
<organism evidence="1 2">
    <name type="scientific">Pseudokineococcus lusitanus</name>
    <dbReference type="NCBI Taxonomy" id="763993"/>
    <lineage>
        <taxon>Bacteria</taxon>
        <taxon>Bacillati</taxon>
        <taxon>Actinomycetota</taxon>
        <taxon>Actinomycetes</taxon>
        <taxon>Kineosporiales</taxon>
        <taxon>Kineosporiaceae</taxon>
        <taxon>Pseudokineococcus</taxon>
    </lineage>
</organism>
<name>A0A3N1HRC4_9ACTN</name>